<dbReference type="GO" id="GO:0043565">
    <property type="term" value="F:sequence-specific DNA binding"/>
    <property type="evidence" value="ECO:0007669"/>
    <property type="project" value="InterPro"/>
</dbReference>
<dbReference type="GO" id="GO:0003700">
    <property type="term" value="F:DNA-binding transcription factor activity"/>
    <property type="evidence" value="ECO:0007669"/>
    <property type="project" value="InterPro"/>
</dbReference>
<keyword evidence="1" id="KW-0805">Transcription regulation</keyword>
<keyword evidence="3" id="KW-0804">Transcription</keyword>
<keyword evidence="7" id="KW-1185">Reference proteome</keyword>
<dbReference type="PANTHER" id="PTHR43130:SF3">
    <property type="entry name" value="HTH-TYPE TRANSCRIPTIONAL REGULATOR RV1931C"/>
    <property type="match status" value="1"/>
</dbReference>
<evidence type="ECO:0000256" key="3">
    <source>
        <dbReference type="ARBA" id="ARBA00023163"/>
    </source>
</evidence>
<gene>
    <name evidence="6" type="ORF">F0U83_12515</name>
</gene>
<dbReference type="Gene3D" id="1.10.10.60">
    <property type="entry name" value="Homeodomain-like"/>
    <property type="match status" value="1"/>
</dbReference>
<dbReference type="Pfam" id="PF12833">
    <property type="entry name" value="HTH_18"/>
    <property type="match status" value="1"/>
</dbReference>
<evidence type="ECO:0000256" key="2">
    <source>
        <dbReference type="ARBA" id="ARBA00023125"/>
    </source>
</evidence>
<dbReference type="OrthoDB" id="6057514at2"/>
<dbReference type="Proteomes" id="UP000324760">
    <property type="component" value="Chromosome"/>
</dbReference>
<dbReference type="PANTHER" id="PTHR43130">
    <property type="entry name" value="ARAC-FAMILY TRANSCRIPTIONAL REGULATOR"/>
    <property type="match status" value="1"/>
</dbReference>
<dbReference type="CDD" id="cd03136">
    <property type="entry name" value="GATase1_AraC_ArgR_like"/>
    <property type="match status" value="1"/>
</dbReference>
<evidence type="ECO:0000256" key="4">
    <source>
        <dbReference type="SAM" id="MobiDB-lite"/>
    </source>
</evidence>
<dbReference type="InterPro" id="IPR052158">
    <property type="entry name" value="INH-QAR"/>
</dbReference>
<reference evidence="6 7" key="1">
    <citation type="journal article" date="2019" name="Biochem. Eng. J.">
        <title>Metabolic engineering of the marine bacteria Neptunomonas concharum for the production of acetoin and meso-2,3-butanediol from acetate.</title>
        <authorList>
            <person name="Li W."/>
            <person name="Pu N."/>
            <person name="Liu C.-X."/>
            <person name="Yuan Q.-P."/>
            <person name="Li Z.-J."/>
        </authorList>
    </citation>
    <scope>NUCLEOTIDE SEQUENCE [LARGE SCALE GENOMIC DNA]</scope>
    <source>
        <strain evidence="6 7">JCM17730</strain>
    </source>
</reference>
<dbReference type="InterPro" id="IPR029062">
    <property type="entry name" value="Class_I_gatase-like"/>
</dbReference>
<dbReference type="KEGG" id="ncu:F0U83_12515"/>
<dbReference type="SMART" id="SM00342">
    <property type="entry name" value="HTH_ARAC"/>
    <property type="match status" value="1"/>
</dbReference>
<dbReference type="InterPro" id="IPR020449">
    <property type="entry name" value="Tscrpt_reg_AraC-type_HTH"/>
</dbReference>
<evidence type="ECO:0000313" key="6">
    <source>
        <dbReference type="EMBL" id="QEQ98434.1"/>
    </source>
</evidence>
<dbReference type="AlphaFoldDB" id="A0A5P1RFJ2"/>
<proteinExistence type="predicted"/>
<accession>A0A5P1RFJ2</accession>
<dbReference type="PROSITE" id="PS01124">
    <property type="entry name" value="HTH_ARAC_FAMILY_2"/>
    <property type="match status" value="1"/>
</dbReference>
<dbReference type="EMBL" id="CP043869">
    <property type="protein sequence ID" value="QEQ98434.1"/>
    <property type="molecule type" value="Genomic_DNA"/>
</dbReference>
<dbReference type="Gene3D" id="3.40.50.880">
    <property type="match status" value="1"/>
</dbReference>
<evidence type="ECO:0000256" key="1">
    <source>
        <dbReference type="ARBA" id="ARBA00023015"/>
    </source>
</evidence>
<dbReference type="InterPro" id="IPR002818">
    <property type="entry name" value="DJ-1/PfpI"/>
</dbReference>
<dbReference type="Pfam" id="PF01965">
    <property type="entry name" value="DJ-1_PfpI"/>
    <property type="match status" value="1"/>
</dbReference>
<feature type="region of interest" description="Disordered" evidence="4">
    <location>
        <begin position="319"/>
        <end position="344"/>
    </location>
</feature>
<name>A0A5P1RFJ2_9GAMM</name>
<keyword evidence="2" id="KW-0238">DNA-binding</keyword>
<evidence type="ECO:0000259" key="5">
    <source>
        <dbReference type="PROSITE" id="PS01124"/>
    </source>
</evidence>
<organism evidence="6 7">
    <name type="scientific">Neptunomonas concharum</name>
    <dbReference type="NCBI Taxonomy" id="1031538"/>
    <lineage>
        <taxon>Bacteria</taxon>
        <taxon>Pseudomonadati</taxon>
        <taxon>Pseudomonadota</taxon>
        <taxon>Gammaproteobacteria</taxon>
        <taxon>Oceanospirillales</taxon>
        <taxon>Oceanospirillaceae</taxon>
        <taxon>Neptunomonas</taxon>
    </lineage>
</organism>
<dbReference type="PRINTS" id="PR00032">
    <property type="entry name" value="HTHARAC"/>
</dbReference>
<sequence length="344" mass="38405">MVKQTIEEKKTGPKRFGFLLLPNFSLIAFSSAIEPLRMANWVTGDECYETLLISHDGEAVASSFGVQTLVDCSLNDMPTLDALFVCGASPVARTGNEAVIGWLRKQRHANIALGGIGTGSYLLACAGLLNNYRATIHWWDIASLKEDFPNTQVTNNLFEIDGNRYTCSGGTAAMDMMLFLIGKEHGMDLAASISEQFVYERMRTSEEQQRIPLKARIGASQPKLIEAVTLMEMNIEEPLSTDDLAHHVGVSRRHLERLFKKHLQTVPSKYYLDLRLEQARQLLRQSDKTILQVGLACGFSSASYFSTAYRNHYGITPREERKRDVESNPDSEPVMLGRSSYVAS</sequence>
<dbReference type="InterPro" id="IPR018060">
    <property type="entry name" value="HTH_AraC"/>
</dbReference>
<dbReference type="InterPro" id="IPR018062">
    <property type="entry name" value="HTH_AraC-typ_CS"/>
</dbReference>
<dbReference type="SUPFAM" id="SSF46689">
    <property type="entry name" value="Homeodomain-like"/>
    <property type="match status" value="2"/>
</dbReference>
<feature type="domain" description="HTH araC/xylS-type" evidence="5">
    <location>
        <begin position="225"/>
        <end position="323"/>
    </location>
</feature>
<dbReference type="SUPFAM" id="SSF52317">
    <property type="entry name" value="Class I glutamine amidotransferase-like"/>
    <property type="match status" value="1"/>
</dbReference>
<protein>
    <submittedName>
        <fullName evidence="6">GlxA family transcriptional regulator</fullName>
    </submittedName>
</protein>
<evidence type="ECO:0000313" key="7">
    <source>
        <dbReference type="Proteomes" id="UP000324760"/>
    </source>
</evidence>
<dbReference type="FunFam" id="1.10.10.60:FF:000090">
    <property type="entry name" value="Transcriptional regulator ArgR, AraC family"/>
    <property type="match status" value="1"/>
</dbReference>
<dbReference type="InterPro" id="IPR009057">
    <property type="entry name" value="Homeodomain-like_sf"/>
</dbReference>
<dbReference type="PROSITE" id="PS00041">
    <property type="entry name" value="HTH_ARAC_FAMILY_1"/>
    <property type="match status" value="1"/>
</dbReference>
<dbReference type="RefSeq" id="WP_138987146.1">
    <property type="nucleotide sequence ID" value="NZ_CP043869.1"/>
</dbReference>